<protein>
    <submittedName>
        <fullName evidence="1">Uncharacterized protein</fullName>
    </submittedName>
</protein>
<keyword evidence="2" id="KW-1185">Reference proteome</keyword>
<dbReference type="Proteomes" id="UP001209076">
    <property type="component" value="Unassembled WGS sequence"/>
</dbReference>
<evidence type="ECO:0000313" key="1">
    <source>
        <dbReference type="EMBL" id="MCU0104837.1"/>
    </source>
</evidence>
<gene>
    <name evidence="1" type="ORF">N7603_04120</name>
</gene>
<dbReference type="InterPro" id="IPR013783">
    <property type="entry name" value="Ig-like_fold"/>
</dbReference>
<accession>A0ABT2PYL0</accession>
<dbReference type="Gene3D" id="2.60.40.10">
    <property type="entry name" value="Immunoglobulins"/>
    <property type="match status" value="1"/>
</dbReference>
<name>A0ABT2PYL0_9MOLU</name>
<dbReference type="PROSITE" id="PS51257">
    <property type="entry name" value="PROKAR_LIPOPROTEIN"/>
    <property type="match status" value="1"/>
</dbReference>
<dbReference type="EMBL" id="JAOEGN010000006">
    <property type="protein sequence ID" value="MCU0104837.1"/>
    <property type="molecule type" value="Genomic_DNA"/>
</dbReference>
<comment type="caution">
    <text evidence="1">The sequence shown here is derived from an EMBL/GenBank/DDBJ whole genome shotgun (WGS) entry which is preliminary data.</text>
</comment>
<organism evidence="1 2">
    <name type="scientific">Paracholeplasma vituli</name>
    <dbReference type="NCBI Taxonomy" id="69473"/>
    <lineage>
        <taxon>Bacteria</taxon>
        <taxon>Bacillati</taxon>
        <taxon>Mycoplasmatota</taxon>
        <taxon>Mollicutes</taxon>
        <taxon>Acholeplasmatales</taxon>
        <taxon>Acholeplasmataceae</taxon>
        <taxon>Paracholeplasma</taxon>
    </lineage>
</organism>
<evidence type="ECO:0000313" key="2">
    <source>
        <dbReference type="Proteomes" id="UP001209076"/>
    </source>
</evidence>
<reference evidence="2" key="1">
    <citation type="submission" date="2023-07" db="EMBL/GenBank/DDBJ databases">
        <title>Novel Mycoplasma species identified in domestic and wild animals.</title>
        <authorList>
            <person name="Volokhov D.V."/>
            <person name="Furtak V.A."/>
            <person name="Zagorodnyaya T.A."/>
        </authorList>
    </citation>
    <scope>NUCLEOTIDE SEQUENCE [LARGE SCALE GENOMIC DNA]</scope>
    <source>
        <strain evidence="2">92-19</strain>
    </source>
</reference>
<sequence length="112" mass="12592">MFKRIGITLFVSALMILTGCKPKIELTTITLNGVSDVLSIPYGSYFNVLDGITANGDDLKDYTAYLTFETEANVSETGILDTTISGQQMILYRVRFGEFDVSKWRYLYVLQP</sequence>
<proteinExistence type="predicted"/>
<dbReference type="RefSeq" id="WP_262096091.1">
    <property type="nucleotide sequence ID" value="NZ_JAOEGN010000006.1"/>
</dbReference>